<evidence type="ECO:0000313" key="3">
    <source>
        <dbReference type="EMBL" id="EAT15145.1"/>
    </source>
</evidence>
<feature type="domain" description="Alginate export" evidence="2">
    <location>
        <begin position="74"/>
        <end position="348"/>
    </location>
</feature>
<dbReference type="EMBL" id="AAEW02000013">
    <property type="protein sequence ID" value="EAT15145.1"/>
    <property type="molecule type" value="Genomic_DNA"/>
</dbReference>
<dbReference type="RefSeq" id="WP_006001385.1">
    <property type="nucleotide sequence ID" value="NZ_AAEW02000013.1"/>
</dbReference>
<dbReference type="OrthoDB" id="9767539at2"/>
<evidence type="ECO:0000313" key="4">
    <source>
        <dbReference type="Proteomes" id="UP000005695"/>
    </source>
</evidence>
<name>Q1JY51_DESA6</name>
<dbReference type="InterPro" id="IPR025388">
    <property type="entry name" value="Alginate_export_dom"/>
</dbReference>
<feature type="chain" id="PRO_5004192650" evidence="1">
    <location>
        <begin position="26"/>
        <end position="412"/>
    </location>
</feature>
<dbReference type="InterPro" id="IPR023614">
    <property type="entry name" value="Porin_dom_sf"/>
</dbReference>
<keyword evidence="3" id="KW-0449">Lipoprotein</keyword>
<reference evidence="3" key="2">
    <citation type="submission" date="2006-05" db="EMBL/GenBank/DDBJ databases">
        <title>Sequencing of the draft genome and assembly of Desulfuromonas acetoxidans DSM 684.</title>
        <authorList>
            <consortium name="US DOE Joint Genome Institute (JGI-PGF)"/>
            <person name="Copeland A."/>
            <person name="Lucas S."/>
            <person name="Lapidus A."/>
            <person name="Barry K."/>
            <person name="Detter J.C."/>
            <person name="Glavina del Rio T."/>
            <person name="Hammon N."/>
            <person name="Israni S."/>
            <person name="Dalin E."/>
            <person name="Tice H."/>
            <person name="Bruce D."/>
            <person name="Pitluck S."/>
            <person name="Richardson P."/>
        </authorList>
    </citation>
    <scope>NUCLEOTIDE SEQUENCE [LARGE SCALE GENOMIC DNA]</scope>
    <source>
        <strain evidence="3">DSM 684</strain>
    </source>
</reference>
<dbReference type="SUPFAM" id="SSF56935">
    <property type="entry name" value="Porins"/>
    <property type="match status" value="1"/>
</dbReference>
<keyword evidence="1" id="KW-0732">Signal</keyword>
<keyword evidence="4" id="KW-1185">Reference proteome</keyword>
<protein>
    <submittedName>
        <fullName evidence="3">Lipoprotein</fullName>
    </submittedName>
</protein>
<sequence length="412" mass="45638">MKRMLIQGVVGAMLLCFMTAGWSAAAVLDDLTAALKAGKADVGVLTSFEYKNRDDATSPAKQLSIRTRIGYQTGEFHHVRLYAQFHNLTNAWEEFRHADGGDSDRDLIADPDGNRLYKAYFDYSALPQTTVRLGRQEIILDDARLLGNIGWRLNGQSFDAVTVTNKSITDLTLFAGYVNQVNTIALTHVDLDHFYLINANYAGIKNHHVSVYGYLLDTESKADSARDSATYGVRIVGKPCIVNYAVDYTLQTDFADGEDHDADMLNLYVGATVAPVDFGVGYSYISGQDGDDRPFDTLYSTAHKFNGFADLFLSTNGGGLTPGLQDYYARIGTSFFGVKLSVIYHYFDSYEDDHFDGTYGDEVDVVVVKSISDNLKLLVKYANFMQDEDEGNGFANPAVDTEILTARLEYSF</sequence>
<proteinExistence type="predicted"/>
<dbReference type="Pfam" id="PF13372">
    <property type="entry name" value="Alginate_exp"/>
    <property type="match status" value="1"/>
</dbReference>
<feature type="signal peptide" evidence="1">
    <location>
        <begin position="1"/>
        <end position="25"/>
    </location>
</feature>
<dbReference type="Gene3D" id="2.40.160.10">
    <property type="entry name" value="Porin"/>
    <property type="match status" value="1"/>
</dbReference>
<accession>Q1JY51</accession>
<evidence type="ECO:0000259" key="2">
    <source>
        <dbReference type="Pfam" id="PF13372"/>
    </source>
</evidence>
<reference evidence="3" key="1">
    <citation type="submission" date="2006-05" db="EMBL/GenBank/DDBJ databases">
        <title>Annotation of the draft genome assembly of Desulfuromonas acetoxidans DSM 684.</title>
        <authorList>
            <consortium name="US DOE Joint Genome Institute (JGI-ORNL)"/>
            <person name="Larimer F."/>
            <person name="Land M."/>
            <person name="Hauser L."/>
        </authorList>
    </citation>
    <scope>NUCLEOTIDE SEQUENCE [LARGE SCALE GENOMIC DNA]</scope>
    <source>
        <strain evidence="3">DSM 684</strain>
    </source>
</reference>
<dbReference type="AlphaFoldDB" id="Q1JY51"/>
<evidence type="ECO:0000256" key="1">
    <source>
        <dbReference type="SAM" id="SignalP"/>
    </source>
</evidence>
<dbReference type="Proteomes" id="UP000005695">
    <property type="component" value="Unassembled WGS sequence"/>
</dbReference>
<organism evidence="3 4">
    <name type="scientific">Desulfuromonas acetoxidans (strain DSM 684 / 11070)</name>
    <dbReference type="NCBI Taxonomy" id="281689"/>
    <lineage>
        <taxon>Bacteria</taxon>
        <taxon>Pseudomonadati</taxon>
        <taxon>Thermodesulfobacteriota</taxon>
        <taxon>Desulfuromonadia</taxon>
        <taxon>Desulfuromonadales</taxon>
        <taxon>Desulfuromonadaceae</taxon>
        <taxon>Desulfuromonas</taxon>
    </lineage>
</organism>
<gene>
    <name evidence="3" type="ORF">Dace_0515</name>
</gene>
<comment type="caution">
    <text evidence="3">The sequence shown here is derived from an EMBL/GenBank/DDBJ whole genome shotgun (WGS) entry which is preliminary data.</text>
</comment>